<dbReference type="Pfam" id="PF03644">
    <property type="entry name" value="Glyco_hydro_85"/>
    <property type="match status" value="1"/>
</dbReference>
<dbReference type="Gene3D" id="2.60.40.10">
    <property type="entry name" value="Immunoglobulins"/>
    <property type="match status" value="2"/>
</dbReference>
<proteinExistence type="predicted"/>
<dbReference type="AlphaFoldDB" id="A0AA44U3A3"/>
<evidence type="ECO:0000313" key="4">
    <source>
        <dbReference type="EMBL" id="PHJ26687.1"/>
    </source>
</evidence>
<evidence type="ECO:0000256" key="1">
    <source>
        <dbReference type="SAM" id="MobiDB-lite"/>
    </source>
</evidence>
<organism evidence="4 5">
    <name type="scientific">Cutibacterium acnes</name>
    <name type="common">Propionibacterium acnes</name>
    <dbReference type="NCBI Taxonomy" id="1747"/>
    <lineage>
        <taxon>Bacteria</taxon>
        <taxon>Bacillati</taxon>
        <taxon>Actinomycetota</taxon>
        <taxon>Actinomycetes</taxon>
        <taxon>Propionibacteriales</taxon>
        <taxon>Propionibacteriaceae</taxon>
        <taxon>Cutibacterium</taxon>
    </lineage>
</organism>
<sequence>MSGAFTVERNTVKRALIAGVAALVGLAALTPPAVADDSVAPVGAHALASAQPRNAGHRLQDIRTWSPQTDPYARYLRAEVPLQPRIPHDPSTQAHPELDAEAQVMLMQGDYGNSFFGNFRANDGFAHNVLNFWQYADYWSPWHGSATARTPQSLYDPATSDWRTRNFEFGVVDIPNPAYTNAAHRNGVKSIATIYFDPAFRPGLTFKEAFDKDPTSRGYIIAEKLVEMAKYFGYDGYFLNEEEGNLQDSRFRPFMSYLTSKGLYTQWYTNTPGTWSSSKASLLDHGRIMNSVFLNYNWPGTQDRSVEAAKAEGYDPYQSLFFGVEANQAGFNGKHRSATELPSLYESRRNHSPKASVALFTPSDMYQRGLADAVKPKGADKDVPLFQQDPYQWMVAERERMYFSGVTSNPKDTGAHPGHSRPEVGVADSSSWVGAADFIPARSVIGGRQFHTDFNTGHGMRWYSAGDVSAAASWTDMDAQSILPSWQWWIDTEGTRPSVDFDYGPSDRRKDVHGAPVSLLYHQVGAWCGGSSLVVHGMMSKTTTLRLFKTRLAMTADTSMPITFRKSSKDHGTMKAALVFADDPRRVVTVDVPGSGVKGGWHTSTLRLGRFAGRTLTTLGLQFAPAPDYQMNVGAISVRDGSGVPAAPSEVQLDTVYDDGQAILSWHAAPFDDVAGYVVESMGPDGKIVHLASGYTDLAYLKAVPKKTGKVTFRVRAVGHDGQMSAPSTVSYDYSAQPRHIKVAEAATASKLLTDAVRPGVLDVTWDAKGVRVSTCRVDVHLVDIAKDDIDNQPYGLDVPCAAGGARVPVPIREGHPYDLTVTAGHGLGLSYRGHTHDSWAAPVTLDDIVVERKRSGFHMRNLTSPDWYGLQIMWKGTDGTSRKLTTIRRGGSVRGGWGTAPTTDCPTAFHSFPSSQGTLVMKVTDYAGNTTTQHFAVKNNDLVRPATAPRFTVVEPARQRVTVSHPIIPVRISVSGDQPVSWRLRGALPAGLRWTNDMSVNGLTSLAATLSGSPRSAGNHRIVVEVSDLFGNTVTRSVVVEAARGSAPSSSGGSSGPSASASADSAIRPGWDSSSSASSGSTRPVRMPLTGC</sequence>
<dbReference type="InterPro" id="IPR036116">
    <property type="entry name" value="FN3_sf"/>
</dbReference>
<evidence type="ECO:0000313" key="5">
    <source>
        <dbReference type="Proteomes" id="UP000223982"/>
    </source>
</evidence>
<reference evidence="4 5" key="1">
    <citation type="submission" date="2017-02" db="EMBL/GenBank/DDBJ databases">
        <title>Prevalence of linear plasmids in Propionibacterium acnes isolates obtained from cancerous prostatic tissue.</title>
        <authorList>
            <person name="Davidsson S."/>
            <person name="Bruggemann H."/>
        </authorList>
    </citation>
    <scope>NUCLEOTIDE SEQUENCE [LARGE SCALE GENOMIC DNA]</scope>
    <source>
        <strain evidence="4 5">09-9</strain>
    </source>
</reference>
<gene>
    <name evidence="4" type="ORF">APS60_09280</name>
</gene>
<dbReference type="PANTHER" id="PTHR13246:SF1">
    <property type="entry name" value="CYTOSOLIC ENDO-BETA-N-ACETYLGLUCOSAMINIDASE"/>
    <property type="match status" value="1"/>
</dbReference>
<dbReference type="RefSeq" id="WP_002546172.1">
    <property type="nucleotide sequence ID" value="NZ_CAJTKC010000003.1"/>
</dbReference>
<keyword evidence="2" id="KW-0732">Signal</keyword>
<dbReference type="Gene3D" id="2.60.120.260">
    <property type="entry name" value="Galactose-binding domain-like"/>
    <property type="match status" value="1"/>
</dbReference>
<feature type="compositionally biased region" description="Low complexity" evidence="1">
    <location>
        <begin position="1045"/>
        <end position="1067"/>
    </location>
</feature>
<name>A0AA44U3A3_CUTAC</name>
<dbReference type="PANTHER" id="PTHR13246">
    <property type="entry name" value="ENDO BETA N-ACETYLGLUCOSAMINIDASE"/>
    <property type="match status" value="1"/>
</dbReference>
<feature type="region of interest" description="Disordered" evidence="1">
    <location>
        <begin position="1045"/>
        <end position="1093"/>
    </location>
</feature>
<dbReference type="InterPro" id="IPR013783">
    <property type="entry name" value="Ig-like_fold"/>
</dbReference>
<dbReference type="EMBL" id="LKVB01000009">
    <property type="protein sequence ID" value="PHJ26687.1"/>
    <property type="molecule type" value="Genomic_DNA"/>
</dbReference>
<dbReference type="Proteomes" id="UP000223982">
    <property type="component" value="Unassembled WGS sequence"/>
</dbReference>
<dbReference type="GO" id="GO:0005829">
    <property type="term" value="C:cytosol"/>
    <property type="evidence" value="ECO:0007669"/>
    <property type="project" value="UniProtKB-SubCell"/>
</dbReference>
<feature type="domain" description="Cytosolic endo-beta-N-acetylglucosaminidase TIM barrel" evidence="3">
    <location>
        <begin position="122"/>
        <end position="462"/>
    </location>
</feature>
<dbReference type="InterPro" id="IPR005201">
    <property type="entry name" value="TIM_ENGase"/>
</dbReference>
<protein>
    <submittedName>
        <fullName evidence="4">Endo-beta-N-acetylglucosaminidase</fullName>
    </submittedName>
</protein>
<evidence type="ECO:0000256" key="2">
    <source>
        <dbReference type="SAM" id="SignalP"/>
    </source>
</evidence>
<feature type="chain" id="PRO_5041259522" evidence="2">
    <location>
        <begin position="36"/>
        <end position="1093"/>
    </location>
</feature>
<feature type="region of interest" description="Disordered" evidence="1">
    <location>
        <begin position="407"/>
        <end position="426"/>
    </location>
</feature>
<dbReference type="SUPFAM" id="SSF49265">
    <property type="entry name" value="Fibronectin type III"/>
    <property type="match status" value="1"/>
</dbReference>
<dbReference type="Gene3D" id="3.20.20.80">
    <property type="entry name" value="Glycosidases"/>
    <property type="match status" value="1"/>
</dbReference>
<comment type="caution">
    <text evidence="4">The sequence shown here is derived from an EMBL/GenBank/DDBJ whole genome shotgun (WGS) entry which is preliminary data.</text>
</comment>
<dbReference type="GO" id="GO:0033925">
    <property type="term" value="F:mannosyl-glycoprotein endo-beta-N-acetylglucosaminidase activity"/>
    <property type="evidence" value="ECO:0007669"/>
    <property type="project" value="InterPro"/>
</dbReference>
<accession>A0AA44U3A3</accession>
<dbReference type="GO" id="GO:0005975">
    <property type="term" value="P:carbohydrate metabolic process"/>
    <property type="evidence" value="ECO:0007669"/>
    <property type="project" value="UniProtKB-ARBA"/>
</dbReference>
<feature type="signal peptide" evidence="2">
    <location>
        <begin position="1"/>
        <end position="35"/>
    </location>
</feature>
<dbReference type="InterPro" id="IPR032979">
    <property type="entry name" value="ENGase"/>
</dbReference>
<evidence type="ECO:0000259" key="3">
    <source>
        <dbReference type="Pfam" id="PF03644"/>
    </source>
</evidence>